<dbReference type="Proteomes" id="UP000019116">
    <property type="component" value="Chromosome 3B"/>
</dbReference>
<proteinExistence type="predicted"/>
<reference evidence="2" key="2">
    <citation type="submission" date="2018-10" db="UniProtKB">
        <authorList>
            <consortium name="EnsemblPlants"/>
        </authorList>
    </citation>
    <scope>IDENTIFICATION</scope>
</reference>
<evidence type="ECO:0000259" key="1">
    <source>
        <dbReference type="Pfam" id="PF07762"/>
    </source>
</evidence>
<dbReference type="STRING" id="4565.A0A3B6FMZ0"/>
<dbReference type="PANTHER" id="PTHR33074">
    <property type="entry name" value="EXPRESSED PROTEIN-RELATED"/>
    <property type="match status" value="1"/>
</dbReference>
<sequence>MVMDDHQLRLLQIPPPIHPEDPDSPLPETILIDSFGYLSDRTNATTARGRRSRTKKKGKRILVTFWPAAPPRVSCFTVHCPDLKPDAFADMPKISYTEDGLVLLRITICPERQHVYTKNIRYFVYQAGTKKTPPSVKLVHCPPYFRIYDQEVALLHCHDQEMFFIAVLRRAFIEREYTDGHFNLHLYNSKTKAWSTKLMLLDSPKDFEFQSPNKGITIGGELGSVGWVDLGRGIIICDLLLLDSNQSLRYIPLPSPLSPDPLIGYPLYVQNITVLQGYIKYFEMHNNVRPGSDTGSSPISQGWIAATKKLKISSIGSTSDSSNWEEDCTIRCPDDVPLDNPVYAQMLLPNLQERGDDTKPNLKRTCLGYPALSLHDSDVVYLMHMPDTLGDKACVIALDMRNKAVKGVANFGGSGRPLGHCFTYFPSGISKHLGIFSSTRRYLPVAIYNRPAVSRFMFLLVRSALSTGIYCDESIWPYPD</sequence>
<dbReference type="Gramene" id="TraesCS3B02G283100.3">
    <property type="protein sequence ID" value="TraesCS3B02G283100.3"/>
    <property type="gene ID" value="TraesCS3B02G283100"/>
</dbReference>
<accession>A0A3B6FMZ0</accession>
<dbReference type="AlphaFoldDB" id="A0A3B6FMZ0"/>
<dbReference type="EnsemblPlants" id="TraesCS3B02G283100.3">
    <property type="protein sequence ID" value="TraesCS3B02G283100.3"/>
    <property type="gene ID" value="TraesCS3B02G283100"/>
</dbReference>
<dbReference type="PANTHER" id="PTHR33074:SF108">
    <property type="entry name" value="OS02G0492500 PROTEIN"/>
    <property type="match status" value="1"/>
</dbReference>
<dbReference type="InterPro" id="IPR011676">
    <property type="entry name" value="DUF1618"/>
</dbReference>
<dbReference type="Pfam" id="PF07762">
    <property type="entry name" value="DUF1618"/>
    <property type="match status" value="1"/>
</dbReference>
<keyword evidence="3" id="KW-1185">Reference proteome</keyword>
<feature type="domain" description="DUF1618" evidence="1">
    <location>
        <begin position="227"/>
        <end position="381"/>
    </location>
</feature>
<evidence type="ECO:0000313" key="2">
    <source>
        <dbReference type="EnsemblPlants" id="TraesCS3B02G283100.3"/>
    </source>
</evidence>
<dbReference type="Gramene" id="TraesCS3B03G0729900.2">
    <property type="protein sequence ID" value="TraesCS3B03G0729900.2.CDS"/>
    <property type="gene ID" value="TraesCS3B03G0729900"/>
</dbReference>
<name>A0A3B6FMZ0_WHEAT</name>
<protein>
    <recommendedName>
        <fullName evidence="1">DUF1618 domain-containing protein</fullName>
    </recommendedName>
</protein>
<organism evidence="2">
    <name type="scientific">Triticum aestivum</name>
    <name type="common">Wheat</name>
    <dbReference type="NCBI Taxonomy" id="4565"/>
    <lineage>
        <taxon>Eukaryota</taxon>
        <taxon>Viridiplantae</taxon>
        <taxon>Streptophyta</taxon>
        <taxon>Embryophyta</taxon>
        <taxon>Tracheophyta</taxon>
        <taxon>Spermatophyta</taxon>
        <taxon>Magnoliopsida</taxon>
        <taxon>Liliopsida</taxon>
        <taxon>Poales</taxon>
        <taxon>Poaceae</taxon>
        <taxon>BOP clade</taxon>
        <taxon>Pooideae</taxon>
        <taxon>Triticodae</taxon>
        <taxon>Triticeae</taxon>
        <taxon>Triticinae</taxon>
        <taxon>Triticum</taxon>
    </lineage>
</organism>
<reference evidence="2" key="1">
    <citation type="submission" date="2018-08" db="EMBL/GenBank/DDBJ databases">
        <authorList>
            <person name="Rossello M."/>
        </authorList>
    </citation>
    <scope>NUCLEOTIDE SEQUENCE [LARGE SCALE GENOMIC DNA]</scope>
    <source>
        <strain evidence="2">cv. Chinese Spring</strain>
    </source>
</reference>
<evidence type="ECO:0000313" key="3">
    <source>
        <dbReference type="Proteomes" id="UP000019116"/>
    </source>
</evidence>